<evidence type="ECO:0000313" key="5">
    <source>
        <dbReference type="Proteomes" id="UP000516660"/>
    </source>
</evidence>
<organism evidence="4 5">
    <name type="scientific">Clavibacter zhangzhiyongii</name>
    <dbReference type="NCBI Taxonomy" id="2768071"/>
    <lineage>
        <taxon>Bacteria</taxon>
        <taxon>Bacillati</taxon>
        <taxon>Actinomycetota</taxon>
        <taxon>Actinomycetes</taxon>
        <taxon>Micrococcales</taxon>
        <taxon>Microbacteriaceae</taxon>
        <taxon>Clavibacter</taxon>
    </lineage>
</organism>
<evidence type="ECO:0000259" key="3">
    <source>
        <dbReference type="Pfam" id="PF13845"/>
    </source>
</evidence>
<dbReference type="Proteomes" id="UP000516660">
    <property type="component" value="Chromosome"/>
</dbReference>
<name>A0A7L7Z2Z0_9MICO</name>
<proteinExistence type="predicted"/>
<feature type="compositionally biased region" description="Low complexity" evidence="1">
    <location>
        <begin position="66"/>
        <end position="87"/>
    </location>
</feature>
<evidence type="ECO:0000313" key="4">
    <source>
        <dbReference type="EMBL" id="QOD44090.1"/>
    </source>
</evidence>
<evidence type="ECO:0000256" key="2">
    <source>
        <dbReference type="SAM" id="SignalP"/>
    </source>
</evidence>
<gene>
    <name evidence="4" type="ORF">H9X71_01630</name>
</gene>
<keyword evidence="5" id="KW-1185">Reference proteome</keyword>
<protein>
    <submittedName>
        <fullName evidence="4">Septum formation family protein</fullName>
    </submittedName>
</protein>
<feature type="domain" description="Septum formation-related" evidence="3">
    <location>
        <begin position="99"/>
        <end position="182"/>
    </location>
</feature>
<dbReference type="InterPro" id="IPR026004">
    <property type="entry name" value="Septum_form"/>
</dbReference>
<dbReference type="EMBL" id="CP061274">
    <property type="protein sequence ID" value="QOD44090.1"/>
    <property type="molecule type" value="Genomic_DNA"/>
</dbReference>
<dbReference type="AlphaFoldDB" id="A0A7L7Z2Z0"/>
<feature type="signal peptide" evidence="2">
    <location>
        <begin position="1"/>
        <end position="32"/>
    </location>
</feature>
<sequence>MAVAARRSALPTALAAALVALALSGCSPQQLADLIPHAETRDAKGAITAGGTTGVFTLRPGDCLDDPALAAPSDDAPATSSSADAHPVGSDDDGSDSHPVGDVPTVPCAEPHDFEVYADVTITGDGAFPGDDAVDDQADELCGAAYASFVGDDYEDSIYDYRDYQPTSASWSTGDRTANCLIGDPAGRTVGSLAGIGR</sequence>
<dbReference type="InterPro" id="IPR006311">
    <property type="entry name" value="TAT_signal"/>
</dbReference>
<evidence type="ECO:0000256" key="1">
    <source>
        <dbReference type="SAM" id="MobiDB-lite"/>
    </source>
</evidence>
<feature type="chain" id="PRO_5038996756" evidence="2">
    <location>
        <begin position="33"/>
        <end position="198"/>
    </location>
</feature>
<accession>A0A7L7Z2Z0</accession>
<dbReference type="RefSeq" id="WP_191148025.1">
    <property type="nucleotide sequence ID" value="NZ_CP061274.1"/>
</dbReference>
<dbReference type="KEGG" id="czh:H9X71_01630"/>
<dbReference type="PROSITE" id="PS51257">
    <property type="entry name" value="PROKAR_LIPOPROTEIN"/>
    <property type="match status" value="1"/>
</dbReference>
<dbReference type="Pfam" id="PF13845">
    <property type="entry name" value="Septum_form"/>
    <property type="match status" value="1"/>
</dbReference>
<keyword evidence="2" id="KW-0732">Signal</keyword>
<reference evidence="4 5" key="1">
    <citation type="submission" date="2020-08" db="EMBL/GenBank/DDBJ databases">
        <title>Description of Clavibacter zhangzhiyonge sp. nov., a phytopathogenic actinobacterium isolated from barley seeds, causing leaf brown spot and decline.</title>
        <authorList>
            <person name="Tian Q."/>
            <person name="Chuan J."/>
            <person name="Zhao W."/>
            <person name="Li X."/>
        </authorList>
    </citation>
    <scope>NUCLEOTIDE SEQUENCE [LARGE SCALE GENOMIC DNA]</scope>
    <source>
        <strain evidence="4 5">DM1</strain>
    </source>
</reference>
<feature type="region of interest" description="Disordered" evidence="1">
    <location>
        <begin position="66"/>
        <end position="108"/>
    </location>
</feature>
<dbReference type="PROSITE" id="PS51318">
    <property type="entry name" value="TAT"/>
    <property type="match status" value="1"/>
</dbReference>